<dbReference type="SUPFAM" id="SSF81383">
    <property type="entry name" value="F-box domain"/>
    <property type="match status" value="1"/>
</dbReference>
<keyword evidence="1" id="KW-0175">Coiled coil</keyword>
<dbReference type="CDD" id="cd09917">
    <property type="entry name" value="F-box_SF"/>
    <property type="match status" value="1"/>
</dbReference>
<dbReference type="InterPro" id="IPR001810">
    <property type="entry name" value="F-box_dom"/>
</dbReference>
<evidence type="ECO:0000313" key="3">
    <source>
        <dbReference type="EMBL" id="GFH54999.1"/>
    </source>
</evidence>
<organism evidence="3 4">
    <name type="scientific">Chaetoceros tenuissimus</name>
    <dbReference type="NCBI Taxonomy" id="426638"/>
    <lineage>
        <taxon>Eukaryota</taxon>
        <taxon>Sar</taxon>
        <taxon>Stramenopiles</taxon>
        <taxon>Ochrophyta</taxon>
        <taxon>Bacillariophyta</taxon>
        <taxon>Coscinodiscophyceae</taxon>
        <taxon>Chaetocerotophycidae</taxon>
        <taxon>Chaetocerotales</taxon>
        <taxon>Chaetocerotaceae</taxon>
        <taxon>Chaetoceros</taxon>
    </lineage>
</organism>
<proteinExistence type="predicted"/>
<dbReference type="AlphaFoldDB" id="A0AAD3CZT5"/>
<accession>A0AAD3CZT5</accession>
<dbReference type="InterPro" id="IPR036047">
    <property type="entry name" value="F-box-like_dom_sf"/>
</dbReference>
<feature type="domain" description="F-box" evidence="2">
    <location>
        <begin position="73"/>
        <end position="125"/>
    </location>
</feature>
<dbReference type="PANTHER" id="PTHR46586:SF3">
    <property type="entry name" value="ANKYRIN REPEAT-CONTAINING PROTEIN"/>
    <property type="match status" value="1"/>
</dbReference>
<evidence type="ECO:0000259" key="2">
    <source>
        <dbReference type="PROSITE" id="PS50181"/>
    </source>
</evidence>
<dbReference type="InterPro" id="IPR052050">
    <property type="entry name" value="SecEffector_AnkRepeat"/>
</dbReference>
<dbReference type="Pfam" id="PF00646">
    <property type="entry name" value="F-box"/>
    <property type="match status" value="1"/>
</dbReference>
<dbReference type="PANTHER" id="PTHR46586">
    <property type="entry name" value="ANKYRIN REPEAT-CONTAINING PROTEIN"/>
    <property type="match status" value="1"/>
</dbReference>
<dbReference type="InterPro" id="IPR036770">
    <property type="entry name" value="Ankyrin_rpt-contain_sf"/>
</dbReference>
<keyword evidence="4" id="KW-1185">Reference proteome</keyword>
<name>A0AAD3CZT5_9STRA</name>
<sequence>MTSEPERKKARTDHKDSLTVVQDRVKELQDNILALKEEYPELEYINQSRLHSCLDEAFVKYKSEQSKLENDRHCPLYKLPNEILQKCFEFVGDKSYLFTALVSKKFHEAYKAQFDSIKDEPWFVVRKNSGVFTSKFVSKQKTNNGKLTSYRYGACSTSSAKYCVETCCKTQDEKDQIFIAGAVNGNIEILEYALEEGHDLLPIIAHSSLEGWENKYEKSGIARIAKEGHLHVLKHLYEKVNFRMGVQLASYGAIGIGRLDIIEWLDGIDCFQEKHDGDFCAEASSYGHVYIFKWLIERGYNPAESDQYNILKLRDREFLDYCLSEEVEFEEYAINSIADAEEDVEFAEYCQEKGLKMTPSAYFNAIKSGSLEMVKFLHRSGIPWNDSLTADAVQEKEFDILKFARENNCPWHPKTSSCAAECCDLKILQYLHTHGCPWHPDTFKKFILGEKPTAKVFRFLHENGCPWDKYFSWSILRVESISLLQCLHESGLPYENDLLALALNFRWFDGVKYIIESEMKCERPTDLGTVIAPGNFECHNFEILKYLKSTGMEWGSRESLDDMSALILIASSCKFDDKFEVFKWAIESGYPFDERYDTLHILTGHFHFRLDVMKYLLSKNCPGAEYCFEYAIENQQVEIVKFLYESHDFKQRSFFDMAFREWFKDPSNQQKREILAYLQRQGCPQSSTFDDHDYVYVDYD</sequence>
<dbReference type="Gene3D" id="1.25.40.20">
    <property type="entry name" value="Ankyrin repeat-containing domain"/>
    <property type="match status" value="1"/>
</dbReference>
<feature type="coiled-coil region" evidence="1">
    <location>
        <begin position="18"/>
        <end position="45"/>
    </location>
</feature>
<gene>
    <name evidence="3" type="ORF">CTEN210_11475</name>
</gene>
<dbReference type="SUPFAM" id="SSF48403">
    <property type="entry name" value="Ankyrin repeat"/>
    <property type="match status" value="1"/>
</dbReference>
<evidence type="ECO:0000313" key="4">
    <source>
        <dbReference type="Proteomes" id="UP001054902"/>
    </source>
</evidence>
<reference evidence="3 4" key="1">
    <citation type="journal article" date="2021" name="Sci. Rep.">
        <title>The genome of the diatom Chaetoceros tenuissimus carries an ancient integrated fragment of an extant virus.</title>
        <authorList>
            <person name="Hongo Y."/>
            <person name="Kimura K."/>
            <person name="Takaki Y."/>
            <person name="Yoshida Y."/>
            <person name="Baba S."/>
            <person name="Kobayashi G."/>
            <person name="Nagasaki K."/>
            <person name="Hano T."/>
            <person name="Tomaru Y."/>
        </authorList>
    </citation>
    <scope>NUCLEOTIDE SEQUENCE [LARGE SCALE GENOMIC DNA]</scope>
    <source>
        <strain evidence="3 4">NIES-3715</strain>
    </source>
</reference>
<dbReference type="Proteomes" id="UP001054902">
    <property type="component" value="Unassembled WGS sequence"/>
</dbReference>
<evidence type="ECO:0000256" key="1">
    <source>
        <dbReference type="SAM" id="Coils"/>
    </source>
</evidence>
<protein>
    <recommendedName>
        <fullName evidence="2">F-box domain-containing protein</fullName>
    </recommendedName>
</protein>
<dbReference type="PROSITE" id="PS50181">
    <property type="entry name" value="FBOX"/>
    <property type="match status" value="1"/>
</dbReference>
<comment type="caution">
    <text evidence="3">The sequence shown here is derived from an EMBL/GenBank/DDBJ whole genome shotgun (WGS) entry which is preliminary data.</text>
</comment>
<dbReference type="EMBL" id="BLLK01000047">
    <property type="protein sequence ID" value="GFH54999.1"/>
    <property type="molecule type" value="Genomic_DNA"/>
</dbReference>